<dbReference type="WBParaSite" id="TCLT_0000782401-mRNA-1">
    <property type="protein sequence ID" value="TCLT_0000782401-mRNA-1"/>
    <property type="gene ID" value="TCLT_0000782401"/>
</dbReference>
<evidence type="ECO:0000313" key="2">
    <source>
        <dbReference type="EMBL" id="VDN05307.1"/>
    </source>
</evidence>
<protein>
    <submittedName>
        <fullName evidence="4">Reverse transcriptase domain-containing protein</fullName>
    </submittedName>
</protein>
<reference evidence="2 3" key="2">
    <citation type="submission" date="2018-11" db="EMBL/GenBank/DDBJ databases">
        <authorList>
            <consortium name="Pathogen Informatics"/>
        </authorList>
    </citation>
    <scope>NUCLEOTIDE SEQUENCE [LARGE SCALE GENOMIC DNA]</scope>
</reference>
<keyword evidence="3" id="KW-1185">Reference proteome</keyword>
<dbReference type="EMBL" id="UYYF01004547">
    <property type="protein sequence ID" value="VDN05307.1"/>
    <property type="molecule type" value="Genomic_DNA"/>
</dbReference>
<sequence length="333" mass="38593">MVWTTNDARTVEMVAVRENIPAYQKISKLMVENESLKDLQHHRRLPRSKKERQIITTMVMPFLVARKKSSLKDERKQKRRRLCGRTVRISEVRKEMKDERRKTVFGIRVENNENEKADEVEKSSVKDVGEHSASLPTKNHISPGQPQSSWPGEMLKAVLGHFGKMPRGGWPLCSSLYCEKFVCAISLQELKKQANAANISIAGCPCSQKRFLEESAKRIKAQDTYFQKNTLHQSKVYLDVQEKYLVLNARRTRTCDGPNKVDAKNRKFIMAMWIVEFLRSITSRWSGTSKNNEEAIMERKMQREIVQGDSLSSLLFVLCMDPLSRRLNIRHLR</sequence>
<feature type="region of interest" description="Disordered" evidence="1">
    <location>
        <begin position="130"/>
        <end position="149"/>
    </location>
</feature>
<organism evidence="4">
    <name type="scientific">Thelazia callipaeda</name>
    <name type="common">Oriental eyeworm</name>
    <name type="synonym">Parasitic nematode</name>
    <dbReference type="NCBI Taxonomy" id="103827"/>
    <lineage>
        <taxon>Eukaryota</taxon>
        <taxon>Metazoa</taxon>
        <taxon>Ecdysozoa</taxon>
        <taxon>Nematoda</taxon>
        <taxon>Chromadorea</taxon>
        <taxon>Rhabditida</taxon>
        <taxon>Spirurina</taxon>
        <taxon>Spiruromorpha</taxon>
        <taxon>Thelazioidea</taxon>
        <taxon>Thelaziidae</taxon>
        <taxon>Thelazia</taxon>
    </lineage>
</organism>
<dbReference type="OrthoDB" id="5877202at2759"/>
<gene>
    <name evidence="2" type="ORF">TCLT_LOCUS7813</name>
</gene>
<accession>A0A0N5D4D4</accession>
<evidence type="ECO:0000313" key="3">
    <source>
        <dbReference type="Proteomes" id="UP000276776"/>
    </source>
</evidence>
<proteinExistence type="predicted"/>
<feature type="compositionally biased region" description="Polar residues" evidence="1">
    <location>
        <begin position="134"/>
        <end position="149"/>
    </location>
</feature>
<evidence type="ECO:0000313" key="4">
    <source>
        <dbReference type="WBParaSite" id="TCLT_0000782401-mRNA-1"/>
    </source>
</evidence>
<reference evidence="4" key="1">
    <citation type="submission" date="2017-02" db="UniProtKB">
        <authorList>
            <consortium name="WormBaseParasite"/>
        </authorList>
    </citation>
    <scope>IDENTIFICATION</scope>
</reference>
<dbReference type="Proteomes" id="UP000276776">
    <property type="component" value="Unassembled WGS sequence"/>
</dbReference>
<dbReference type="AlphaFoldDB" id="A0A0N5D4D4"/>
<name>A0A0N5D4D4_THECL</name>
<evidence type="ECO:0000256" key="1">
    <source>
        <dbReference type="SAM" id="MobiDB-lite"/>
    </source>
</evidence>